<dbReference type="EMBL" id="LSYV01000057">
    <property type="protein sequence ID" value="KXZ45243.1"/>
    <property type="molecule type" value="Genomic_DNA"/>
</dbReference>
<reference evidence="4" key="1">
    <citation type="journal article" date="2016" name="Nat. Commun.">
        <title>The Gonium pectorale genome demonstrates co-option of cell cycle regulation during the evolution of multicellularity.</title>
        <authorList>
            <person name="Hanschen E.R."/>
            <person name="Marriage T.N."/>
            <person name="Ferris P.J."/>
            <person name="Hamaji T."/>
            <person name="Toyoda A."/>
            <person name="Fujiyama A."/>
            <person name="Neme R."/>
            <person name="Noguchi H."/>
            <person name="Minakuchi Y."/>
            <person name="Suzuki M."/>
            <person name="Kawai-Toyooka H."/>
            <person name="Smith D.R."/>
            <person name="Sparks H."/>
            <person name="Anderson J."/>
            <person name="Bakaric R."/>
            <person name="Luria V."/>
            <person name="Karger A."/>
            <person name="Kirschner M.W."/>
            <person name="Durand P.M."/>
            <person name="Michod R.E."/>
            <person name="Nozaki H."/>
            <person name="Olson B.J."/>
        </authorList>
    </citation>
    <scope>NUCLEOTIDE SEQUENCE [LARGE SCALE GENOMIC DNA]</scope>
    <source>
        <strain evidence="4">NIES-2863</strain>
    </source>
</reference>
<dbReference type="AlphaFoldDB" id="A0A150G645"/>
<comment type="caution">
    <text evidence="3">The sequence shown here is derived from an EMBL/GenBank/DDBJ whole genome shotgun (WGS) entry which is preliminary data.</text>
</comment>
<keyword evidence="4" id="KW-1185">Reference proteome</keyword>
<feature type="compositionally biased region" description="Pro residues" evidence="2">
    <location>
        <begin position="362"/>
        <end position="372"/>
    </location>
</feature>
<accession>A0A150G645</accession>
<organism evidence="3 4">
    <name type="scientific">Gonium pectorale</name>
    <name type="common">Green alga</name>
    <dbReference type="NCBI Taxonomy" id="33097"/>
    <lineage>
        <taxon>Eukaryota</taxon>
        <taxon>Viridiplantae</taxon>
        <taxon>Chlorophyta</taxon>
        <taxon>core chlorophytes</taxon>
        <taxon>Chlorophyceae</taxon>
        <taxon>CS clade</taxon>
        <taxon>Chlamydomonadales</taxon>
        <taxon>Volvocaceae</taxon>
        <taxon>Gonium</taxon>
    </lineage>
</organism>
<dbReference type="OrthoDB" id="552879at2759"/>
<evidence type="ECO:0000313" key="3">
    <source>
        <dbReference type="EMBL" id="KXZ45243.1"/>
    </source>
</evidence>
<feature type="coiled-coil region" evidence="1">
    <location>
        <begin position="156"/>
        <end position="190"/>
    </location>
</feature>
<evidence type="ECO:0000256" key="2">
    <source>
        <dbReference type="SAM" id="MobiDB-lite"/>
    </source>
</evidence>
<feature type="region of interest" description="Disordered" evidence="2">
    <location>
        <begin position="83"/>
        <end position="102"/>
    </location>
</feature>
<proteinExistence type="predicted"/>
<feature type="region of interest" description="Disordered" evidence="2">
    <location>
        <begin position="323"/>
        <end position="387"/>
    </location>
</feature>
<sequence length="608" mass="58188">MEAETPDPAAHGARGIGEPSAAGTAGELLSATTATTVAPSAEWRADDVALPPAGADQPPPTSAGSPAAAAAAAAVTPAALTTQPLTETTGAGPSTPAATAMGEAAGMGGGAVAATSPAVAAPQPAAGGCTPLAAPPGADFEVRRLVYDRDLLRHQLKASAAEKEMLRGQMRSLQQQLNDTLAALESARQAAAAAAAANGPYGSPYGMYGSAAAEGPMGPSPLAAVAAAPRVVPHPHAAGPSGSPPMALLAAGSPAAAGLPDARSGRLFSVFDSAAAAAMEAAAEGVGVGAGAEGPLVTHGSSGPIASGAGLAMMSGGGGGGLAQYGGQGLPPLPPQGSIASSAGGGMTPLRIQTSRGGPSPTARPPWQPAPSPGAGSDMDGLAGGGGGGGLLLPLRIRSSANGTQLFSGAASPGGGALAAAAPLAGGGPSGLHAFSQPEPEPFAQPSRSAMASHMASVATSPRYGSLMTSVAPSPARRLTPAAAHWGPGGGGGGGGHVLHPGGGSAWFAGGGGSRLASRPASPPAHSGDLLAAIQKLEAMTGAGGELRPAVEAEWGEFGIVEMERGGLGPGLGGGLGLGPGPLGDERLVTELREEVERLRAQVRWLAS</sequence>
<dbReference type="Proteomes" id="UP000075714">
    <property type="component" value="Unassembled WGS sequence"/>
</dbReference>
<feature type="region of interest" description="Disordered" evidence="2">
    <location>
        <begin position="1"/>
        <end position="70"/>
    </location>
</feature>
<evidence type="ECO:0000256" key="1">
    <source>
        <dbReference type="SAM" id="Coils"/>
    </source>
</evidence>
<keyword evidence="1" id="KW-0175">Coiled coil</keyword>
<gene>
    <name evidence="3" type="ORF">GPECTOR_56g339</name>
</gene>
<evidence type="ECO:0000313" key="4">
    <source>
        <dbReference type="Proteomes" id="UP000075714"/>
    </source>
</evidence>
<feature type="compositionally biased region" description="Low complexity" evidence="2">
    <location>
        <begin position="30"/>
        <end position="41"/>
    </location>
</feature>
<protein>
    <submittedName>
        <fullName evidence="3">Uncharacterized protein</fullName>
    </submittedName>
</protein>
<name>A0A150G645_GONPE</name>